<evidence type="ECO:0000256" key="1">
    <source>
        <dbReference type="SAM" id="MobiDB-lite"/>
    </source>
</evidence>
<keyword evidence="2" id="KW-1185">Reference proteome</keyword>
<dbReference type="InterPro" id="IPR043504">
    <property type="entry name" value="Peptidase_S1_PA_chymotrypsin"/>
</dbReference>
<dbReference type="SUPFAM" id="SSF50494">
    <property type="entry name" value="Trypsin-like serine proteases"/>
    <property type="match status" value="1"/>
</dbReference>
<sequence length="215" mass="23555">MELKSFKNVVFLDRVGVLGIGAGNGFQDSSLMHALSPPILPLAVHCGLLTPDLAIAFSPARLDDLSSHGLAIKDFNNKDAKSDQNVIRSKRVASKEIEKRHSKPWMVCLWALSSIQQTYSRNHSVATTFPPSTIQLNEAVKFSQFAQPLNISSFNPNQAKLTVHAGRVQDASGTRPEREWQNNSQGDSGSPIVCQKEGQYFAQGVNSGLNHEETQ</sequence>
<dbReference type="Gene3D" id="2.40.10.10">
    <property type="entry name" value="Trypsin-like serine proteases"/>
    <property type="match status" value="1"/>
</dbReference>
<dbReference type="InterPro" id="IPR009003">
    <property type="entry name" value="Peptidase_S1_PA"/>
</dbReference>
<evidence type="ECO:0000313" key="2">
    <source>
        <dbReference type="Proteomes" id="UP000887565"/>
    </source>
</evidence>
<protein>
    <submittedName>
        <fullName evidence="3">Uncharacterized protein</fullName>
    </submittedName>
</protein>
<organism evidence="2 3">
    <name type="scientific">Romanomermis culicivorax</name>
    <name type="common">Nematode worm</name>
    <dbReference type="NCBI Taxonomy" id="13658"/>
    <lineage>
        <taxon>Eukaryota</taxon>
        <taxon>Metazoa</taxon>
        <taxon>Ecdysozoa</taxon>
        <taxon>Nematoda</taxon>
        <taxon>Enoplea</taxon>
        <taxon>Dorylaimia</taxon>
        <taxon>Mermithida</taxon>
        <taxon>Mermithoidea</taxon>
        <taxon>Mermithidae</taxon>
        <taxon>Romanomermis</taxon>
    </lineage>
</organism>
<evidence type="ECO:0000313" key="3">
    <source>
        <dbReference type="WBParaSite" id="nRc.2.0.1.t41247-RA"/>
    </source>
</evidence>
<accession>A0A915KQS7</accession>
<proteinExistence type="predicted"/>
<dbReference type="AlphaFoldDB" id="A0A915KQS7"/>
<feature type="region of interest" description="Disordered" evidence="1">
    <location>
        <begin position="167"/>
        <end position="192"/>
    </location>
</feature>
<dbReference type="WBParaSite" id="nRc.2.0.1.t41247-RA">
    <property type="protein sequence ID" value="nRc.2.0.1.t41247-RA"/>
    <property type="gene ID" value="nRc.2.0.1.g41247"/>
</dbReference>
<reference evidence="3" key="1">
    <citation type="submission" date="2022-11" db="UniProtKB">
        <authorList>
            <consortium name="WormBaseParasite"/>
        </authorList>
    </citation>
    <scope>IDENTIFICATION</scope>
</reference>
<name>A0A915KQS7_ROMCU</name>
<dbReference type="Proteomes" id="UP000887565">
    <property type="component" value="Unplaced"/>
</dbReference>